<organism evidence="2 3">
    <name type="scientific">Rugosimonospora africana</name>
    <dbReference type="NCBI Taxonomy" id="556532"/>
    <lineage>
        <taxon>Bacteria</taxon>
        <taxon>Bacillati</taxon>
        <taxon>Actinomycetota</taxon>
        <taxon>Actinomycetes</taxon>
        <taxon>Micromonosporales</taxon>
        <taxon>Micromonosporaceae</taxon>
        <taxon>Rugosimonospora</taxon>
    </lineage>
</organism>
<dbReference type="SMART" id="SM00327">
    <property type="entry name" value="VWA"/>
    <property type="match status" value="1"/>
</dbReference>
<sequence length="551" mass="56258">MVLVAAVGVGWGGYKFANRQSCSSHTTLRVDAAPEIAPVIESTAHAWSDKQSGACVTVALTAADPADVAAAIAHQGGATVAGIGQPNGKTQVPDVWIPDSSFWLERIRMVNANIVPAVAQSVGQSPVVLAVPQPLAKQVLGWPNAKVTWAGLLQKMTSGTGLKAGIVDPQRDAAGLSGLLALSAAAASSGGVQAQQATVAALRGLANNRSTVRADLVGRFPRAADATTLAGGLAAAPLSEQAVIAYNAAQPPVPLAAVYLNPAPPALDYPYAVLPSATNQAVSAANDLLGQLTGAPYRTALAQHGLRTADGTTAAGFANQPGAPTSATPAGSADPAVISQLLNTWSAVTQAGRILAVLDVSGSMKTQVPTAGNKSREEVTVQAAAGGLSLFGDDWSVGLWEFSTKLNGSIPYKQLVPIGPVSSQRAALAAGLNGIRPTNGDTGLYDTVLAAYKQVQANWDPAKVNSIVLMTDGQNDNPGGLTLDQLIQQLKKTVDPQRKVEVIAIGIGEASQAELQQITNVTSGQVFFASDPSKINQIFLQAIALRPGSGG</sequence>
<protein>
    <recommendedName>
        <fullName evidence="1">VWFA domain-containing protein</fullName>
    </recommendedName>
</protein>
<dbReference type="Proteomes" id="UP000642748">
    <property type="component" value="Unassembled WGS sequence"/>
</dbReference>
<accession>A0A8J3QNX5</accession>
<proteinExistence type="predicted"/>
<dbReference type="InterPro" id="IPR002035">
    <property type="entry name" value="VWF_A"/>
</dbReference>
<reference evidence="2" key="1">
    <citation type="submission" date="2021-01" db="EMBL/GenBank/DDBJ databases">
        <title>Whole genome shotgun sequence of Rugosimonospora africana NBRC 104875.</title>
        <authorList>
            <person name="Komaki H."/>
            <person name="Tamura T."/>
        </authorList>
    </citation>
    <scope>NUCLEOTIDE SEQUENCE</scope>
    <source>
        <strain evidence="2">NBRC 104875</strain>
    </source>
</reference>
<dbReference type="SUPFAM" id="SSF53300">
    <property type="entry name" value="vWA-like"/>
    <property type="match status" value="1"/>
</dbReference>
<dbReference type="SUPFAM" id="SSF53850">
    <property type="entry name" value="Periplasmic binding protein-like II"/>
    <property type="match status" value="1"/>
</dbReference>
<evidence type="ECO:0000313" key="2">
    <source>
        <dbReference type="EMBL" id="GIH12501.1"/>
    </source>
</evidence>
<evidence type="ECO:0000259" key="1">
    <source>
        <dbReference type="PROSITE" id="PS50234"/>
    </source>
</evidence>
<keyword evidence="3" id="KW-1185">Reference proteome</keyword>
<dbReference type="PROSITE" id="PS50234">
    <property type="entry name" value="VWFA"/>
    <property type="match status" value="1"/>
</dbReference>
<gene>
    <name evidence="2" type="ORF">Raf01_06730</name>
</gene>
<dbReference type="Gene3D" id="3.40.50.410">
    <property type="entry name" value="von Willebrand factor, type A domain"/>
    <property type="match status" value="1"/>
</dbReference>
<evidence type="ECO:0000313" key="3">
    <source>
        <dbReference type="Proteomes" id="UP000642748"/>
    </source>
</evidence>
<feature type="domain" description="VWFA" evidence="1">
    <location>
        <begin position="353"/>
        <end position="543"/>
    </location>
</feature>
<dbReference type="AlphaFoldDB" id="A0A8J3QNX5"/>
<comment type="caution">
    <text evidence="2">The sequence shown here is derived from an EMBL/GenBank/DDBJ whole genome shotgun (WGS) entry which is preliminary data.</text>
</comment>
<name>A0A8J3QNX5_9ACTN</name>
<dbReference type="Pfam" id="PF00092">
    <property type="entry name" value="VWA"/>
    <property type="match status" value="1"/>
</dbReference>
<dbReference type="InterPro" id="IPR036465">
    <property type="entry name" value="vWFA_dom_sf"/>
</dbReference>
<dbReference type="EMBL" id="BONZ01000007">
    <property type="protein sequence ID" value="GIH12501.1"/>
    <property type="molecule type" value="Genomic_DNA"/>
</dbReference>